<accession>A0A8T2V841</accession>
<feature type="compositionally biased region" description="Polar residues" evidence="1">
    <location>
        <begin position="18"/>
        <end position="29"/>
    </location>
</feature>
<feature type="region of interest" description="Disordered" evidence="1">
    <location>
        <begin position="1"/>
        <end position="33"/>
    </location>
</feature>
<gene>
    <name evidence="2" type="ORF">KP509_03G064500</name>
</gene>
<dbReference type="OrthoDB" id="1859415at2759"/>
<sequence length="275" mass="29695">MINSMAASEGQRDDQHQGMGTSRLSNPGLTTPERLLMNNHFGLQQSASRNSVSNAVQDNAAVQEELIDRGVRKPGKLMGAFRSLCHVLPLPAMPCKRLTLPSGPSAHPSLGSRVTGTLFGYRKGHVHFAVQEDAKSHPVLLLELATPTSTLVKEMASGLVRIALECERGINGGGIGRGKLFNEPVWTMYCNGRKTGYALRRTCSEADVHLLSLVQAVSMGAGVLPTGDELATDGELMYMRAKFERVVGSRDSEAFYMMNPDGTGGPELSIFLLRV</sequence>
<proteinExistence type="predicted"/>
<dbReference type="Pfam" id="PF04759">
    <property type="entry name" value="DUF617"/>
    <property type="match status" value="1"/>
</dbReference>
<organism evidence="2 3">
    <name type="scientific">Ceratopteris richardii</name>
    <name type="common">Triangle waterfern</name>
    <dbReference type="NCBI Taxonomy" id="49495"/>
    <lineage>
        <taxon>Eukaryota</taxon>
        <taxon>Viridiplantae</taxon>
        <taxon>Streptophyta</taxon>
        <taxon>Embryophyta</taxon>
        <taxon>Tracheophyta</taxon>
        <taxon>Polypodiopsida</taxon>
        <taxon>Polypodiidae</taxon>
        <taxon>Polypodiales</taxon>
        <taxon>Pteridineae</taxon>
        <taxon>Pteridaceae</taxon>
        <taxon>Parkerioideae</taxon>
        <taxon>Ceratopteris</taxon>
    </lineage>
</organism>
<name>A0A8T2V841_CERRI</name>
<protein>
    <recommendedName>
        <fullName evidence="4">Protein MIZU-KUSSEI 1</fullName>
    </recommendedName>
</protein>
<dbReference type="PANTHER" id="PTHR31696:SF71">
    <property type="entry name" value="PROTEIN MIZU-KUSSEI 1"/>
    <property type="match status" value="1"/>
</dbReference>
<evidence type="ECO:0000313" key="3">
    <source>
        <dbReference type="Proteomes" id="UP000825935"/>
    </source>
</evidence>
<evidence type="ECO:0008006" key="4">
    <source>
        <dbReference type="Google" id="ProtNLM"/>
    </source>
</evidence>
<comment type="caution">
    <text evidence="2">The sequence shown here is derived from an EMBL/GenBank/DDBJ whole genome shotgun (WGS) entry which is preliminary data.</text>
</comment>
<dbReference type="InterPro" id="IPR006460">
    <property type="entry name" value="MIZ1-like_pln"/>
</dbReference>
<dbReference type="GO" id="GO:0010274">
    <property type="term" value="P:hydrotropism"/>
    <property type="evidence" value="ECO:0007669"/>
    <property type="project" value="InterPro"/>
</dbReference>
<dbReference type="Proteomes" id="UP000825935">
    <property type="component" value="Chromosome 3"/>
</dbReference>
<reference evidence="2" key="1">
    <citation type="submission" date="2021-08" db="EMBL/GenBank/DDBJ databases">
        <title>WGS assembly of Ceratopteris richardii.</title>
        <authorList>
            <person name="Marchant D.B."/>
            <person name="Chen G."/>
            <person name="Jenkins J."/>
            <person name="Shu S."/>
            <person name="Leebens-Mack J."/>
            <person name="Grimwood J."/>
            <person name="Schmutz J."/>
            <person name="Soltis P."/>
            <person name="Soltis D."/>
            <person name="Chen Z.-H."/>
        </authorList>
    </citation>
    <scope>NUCLEOTIDE SEQUENCE</scope>
    <source>
        <strain evidence="2">Whitten #5841</strain>
        <tissue evidence="2">Leaf</tissue>
    </source>
</reference>
<dbReference type="NCBIfam" id="TIGR01570">
    <property type="entry name" value="A_thal_3588"/>
    <property type="match status" value="1"/>
</dbReference>
<dbReference type="EMBL" id="CM035408">
    <property type="protein sequence ID" value="KAH7441973.1"/>
    <property type="molecule type" value="Genomic_DNA"/>
</dbReference>
<dbReference type="OMA" id="LECEKMP"/>
<dbReference type="AlphaFoldDB" id="A0A8T2V841"/>
<evidence type="ECO:0000313" key="2">
    <source>
        <dbReference type="EMBL" id="KAH7441973.1"/>
    </source>
</evidence>
<keyword evidence="3" id="KW-1185">Reference proteome</keyword>
<dbReference type="PANTHER" id="PTHR31696">
    <property type="entry name" value="PROTEIN MIZU-KUSSEI 1"/>
    <property type="match status" value="1"/>
</dbReference>
<evidence type="ECO:0000256" key="1">
    <source>
        <dbReference type="SAM" id="MobiDB-lite"/>
    </source>
</evidence>